<dbReference type="SFLD" id="SFLDS00019">
    <property type="entry name" value="Glutathione_Transferase_(cytos"/>
    <property type="match status" value="1"/>
</dbReference>
<evidence type="ECO:0000259" key="1">
    <source>
        <dbReference type="PROSITE" id="PS50404"/>
    </source>
</evidence>
<dbReference type="InterPro" id="IPR010987">
    <property type="entry name" value="Glutathione-S-Trfase_C-like"/>
</dbReference>
<proteinExistence type="predicted"/>
<dbReference type="PROSITE" id="PS50404">
    <property type="entry name" value="GST_NTER"/>
    <property type="match status" value="1"/>
</dbReference>
<feature type="domain" description="GST C-terminal" evidence="2">
    <location>
        <begin position="81"/>
        <end position="203"/>
    </location>
</feature>
<keyword evidence="3" id="KW-1185">Reference proteome</keyword>
<sequence>MPSYKLTYFDTHGRAEITRLIFAAAGQSYEDVRIKREDWPKIKATTPFGQVPILEVDGKTFGESVAIATYVAREFGFYGKNNLEQLAIDQVVQLVQDFISGIVKVVREPDPAKKGELLKEFCAEDAPKYFAMFERLLKDNGTGYFVGSSLTLADLALFDFATGLNNMSPGVLDKAPGVAALCQKVLTNEKIKAYVDTRKPLSI</sequence>
<dbReference type="PANTHER" id="PTHR11571:SF150">
    <property type="entry name" value="GLUTATHIONE S-TRANSFERASE"/>
    <property type="match status" value="1"/>
</dbReference>
<accession>A0ABM1ADN0</accession>
<reference evidence="4" key="1">
    <citation type="submission" date="2025-08" db="UniProtKB">
        <authorList>
            <consortium name="RefSeq"/>
        </authorList>
    </citation>
    <scope>IDENTIFICATION</scope>
</reference>
<gene>
    <name evidence="4" type="primary">LOC101851549</name>
</gene>
<dbReference type="Pfam" id="PF02798">
    <property type="entry name" value="GST_N"/>
    <property type="match status" value="1"/>
</dbReference>
<dbReference type="CDD" id="cd03039">
    <property type="entry name" value="GST_N_Sigma_like"/>
    <property type="match status" value="1"/>
</dbReference>
<dbReference type="GeneID" id="101851549"/>
<dbReference type="SUPFAM" id="SSF52833">
    <property type="entry name" value="Thioredoxin-like"/>
    <property type="match status" value="1"/>
</dbReference>
<feature type="domain" description="GST N-terminal" evidence="1">
    <location>
        <begin position="2"/>
        <end position="79"/>
    </location>
</feature>
<dbReference type="PROSITE" id="PS50405">
    <property type="entry name" value="GST_CTER"/>
    <property type="match status" value="1"/>
</dbReference>
<dbReference type="InterPro" id="IPR036282">
    <property type="entry name" value="Glutathione-S-Trfase_C_sf"/>
</dbReference>
<protein>
    <submittedName>
        <fullName evidence="4">Probable glutathione S-transferase 6</fullName>
    </submittedName>
</protein>
<dbReference type="InterPro" id="IPR036249">
    <property type="entry name" value="Thioredoxin-like_sf"/>
</dbReference>
<dbReference type="Pfam" id="PF14497">
    <property type="entry name" value="GST_C_3"/>
    <property type="match status" value="1"/>
</dbReference>
<dbReference type="CDD" id="cd03192">
    <property type="entry name" value="GST_C_Sigma_like"/>
    <property type="match status" value="1"/>
</dbReference>
<dbReference type="InterPro" id="IPR004046">
    <property type="entry name" value="GST_C"/>
</dbReference>
<dbReference type="Gene3D" id="3.40.30.10">
    <property type="entry name" value="Glutaredoxin"/>
    <property type="match status" value="1"/>
</dbReference>
<dbReference type="RefSeq" id="XP_012945673.1">
    <property type="nucleotide sequence ID" value="XM_013090219.2"/>
</dbReference>
<evidence type="ECO:0000313" key="4">
    <source>
        <dbReference type="RefSeq" id="XP_012945673.1"/>
    </source>
</evidence>
<evidence type="ECO:0000259" key="2">
    <source>
        <dbReference type="PROSITE" id="PS50405"/>
    </source>
</evidence>
<organism evidence="3 4">
    <name type="scientific">Aplysia californica</name>
    <name type="common">California sea hare</name>
    <dbReference type="NCBI Taxonomy" id="6500"/>
    <lineage>
        <taxon>Eukaryota</taxon>
        <taxon>Metazoa</taxon>
        <taxon>Spiralia</taxon>
        <taxon>Lophotrochozoa</taxon>
        <taxon>Mollusca</taxon>
        <taxon>Gastropoda</taxon>
        <taxon>Heterobranchia</taxon>
        <taxon>Euthyneura</taxon>
        <taxon>Tectipleura</taxon>
        <taxon>Aplysiida</taxon>
        <taxon>Aplysioidea</taxon>
        <taxon>Aplysiidae</taxon>
        <taxon>Aplysia</taxon>
    </lineage>
</organism>
<dbReference type="InterPro" id="IPR050213">
    <property type="entry name" value="GST_superfamily"/>
</dbReference>
<dbReference type="PANTHER" id="PTHR11571">
    <property type="entry name" value="GLUTATHIONE S-TRANSFERASE"/>
    <property type="match status" value="1"/>
</dbReference>
<name>A0ABM1ADN0_APLCA</name>
<dbReference type="InterPro" id="IPR004045">
    <property type="entry name" value="Glutathione_S-Trfase_N"/>
</dbReference>
<dbReference type="Gene3D" id="1.20.1050.10">
    <property type="match status" value="1"/>
</dbReference>
<dbReference type="Proteomes" id="UP000694888">
    <property type="component" value="Unplaced"/>
</dbReference>
<dbReference type="SFLD" id="SFLDG01205">
    <property type="entry name" value="AMPS.1"/>
    <property type="match status" value="1"/>
</dbReference>
<dbReference type="SFLD" id="SFLDG00363">
    <property type="entry name" value="AMPS_(cytGST):_Alpha-__Mu-__Pi"/>
    <property type="match status" value="1"/>
</dbReference>
<dbReference type="SUPFAM" id="SSF47616">
    <property type="entry name" value="GST C-terminal domain-like"/>
    <property type="match status" value="1"/>
</dbReference>
<evidence type="ECO:0000313" key="3">
    <source>
        <dbReference type="Proteomes" id="UP000694888"/>
    </source>
</evidence>
<dbReference type="InterPro" id="IPR040079">
    <property type="entry name" value="Glutathione_S-Trfase"/>
</dbReference>